<evidence type="ECO:0000256" key="1">
    <source>
        <dbReference type="ARBA" id="ARBA00010515"/>
    </source>
</evidence>
<accession>A0A2N7X3Q4</accession>
<keyword evidence="6" id="KW-1185">Reference proteome</keyword>
<comment type="caution">
    <text evidence="5">The sequence shown here is derived from an EMBL/GenBank/DDBJ whole genome shotgun (WGS) entry which is preliminary data.</text>
</comment>
<evidence type="ECO:0000313" key="5">
    <source>
        <dbReference type="EMBL" id="PMS36388.1"/>
    </source>
</evidence>
<dbReference type="PANTHER" id="PTHR48081">
    <property type="entry name" value="AB HYDROLASE SUPERFAMILY PROTEIN C4A8.06C"/>
    <property type="match status" value="1"/>
</dbReference>
<dbReference type="InterPro" id="IPR029058">
    <property type="entry name" value="AB_hydrolase_fold"/>
</dbReference>
<dbReference type="SUPFAM" id="SSF53474">
    <property type="entry name" value="alpha/beta-Hydrolases"/>
    <property type="match status" value="1"/>
</dbReference>
<keyword evidence="2 5" id="KW-0378">Hydrolase</keyword>
<dbReference type="GO" id="GO:0004806">
    <property type="term" value="F:triacylglycerol lipase activity"/>
    <property type="evidence" value="ECO:0007669"/>
    <property type="project" value="TreeGrafter"/>
</dbReference>
<dbReference type="AlphaFoldDB" id="A0A2N7X3Q4"/>
<gene>
    <name evidence="5" type="ORF">C0Z20_13000</name>
</gene>
<evidence type="ECO:0000256" key="2">
    <source>
        <dbReference type="ARBA" id="ARBA00022801"/>
    </source>
</evidence>
<dbReference type="InterPro" id="IPR050300">
    <property type="entry name" value="GDXG_lipolytic_enzyme"/>
</dbReference>
<reference evidence="5 6" key="1">
    <citation type="submission" date="2018-01" db="EMBL/GenBank/DDBJ databases">
        <title>Whole genome analyses suggest that Burkholderia sensu lato contains two further novel genera in the rhizoxinica-symbiotica group Mycetohabitans gen. nov., and Trinickia gen. nov.: implications for the evolution of diazotrophy and nodulation in the Burkholderiaceae.</title>
        <authorList>
            <person name="Estrada-de los Santos P."/>
            <person name="Palmer M."/>
            <person name="Chavez-Ramirez B."/>
            <person name="Beukes C."/>
            <person name="Steenkamp E.T."/>
            <person name="Hirsch A.M."/>
            <person name="Manyaka P."/>
            <person name="Maluk M."/>
            <person name="Lafos M."/>
            <person name="Crook M."/>
            <person name="Gross E."/>
            <person name="Simon M.F."/>
            <person name="Bueno dos Reis Junior F."/>
            <person name="Poole P.S."/>
            <person name="Venter S.N."/>
            <person name="James E.K."/>
        </authorList>
    </citation>
    <scope>NUCLEOTIDE SEQUENCE [LARGE SCALE GENOMIC DNA]</scope>
    <source>
        <strain evidence="5 6">JPY 581</strain>
    </source>
</reference>
<dbReference type="InterPro" id="IPR002168">
    <property type="entry name" value="Lipase_GDXG_HIS_AS"/>
</dbReference>
<dbReference type="PANTHER" id="PTHR48081:SF30">
    <property type="entry name" value="ACETYL-HYDROLASE LIPR-RELATED"/>
    <property type="match status" value="1"/>
</dbReference>
<proteinExistence type="inferred from homology"/>
<feature type="domain" description="Alpha/beta hydrolase fold-3" evidence="4">
    <location>
        <begin position="98"/>
        <end position="299"/>
    </location>
</feature>
<organism evidence="5 6">
    <name type="scientific">Trinickia symbiotica</name>
    <dbReference type="NCBI Taxonomy" id="863227"/>
    <lineage>
        <taxon>Bacteria</taxon>
        <taxon>Pseudomonadati</taxon>
        <taxon>Pseudomonadota</taxon>
        <taxon>Betaproteobacteria</taxon>
        <taxon>Burkholderiales</taxon>
        <taxon>Burkholderiaceae</taxon>
        <taxon>Trinickia</taxon>
    </lineage>
</organism>
<dbReference type="STRING" id="863227.GCA_000373005_05070"/>
<name>A0A2N7X3Q4_9BURK</name>
<evidence type="ECO:0000256" key="3">
    <source>
        <dbReference type="PROSITE-ProRule" id="PRU10038"/>
    </source>
</evidence>
<comment type="similarity">
    <text evidence="1">Belongs to the 'GDXG' lipolytic enzyme family.</text>
</comment>
<sequence>MSWQSAVVSWVLKKQFRPETEKPHVSVERARTRTAERVWSPKVPAGWRLTEHYGVDDAPLRGEWLQPAGKLGAPAHPAATAPLDSAAVPDAGAPMRTLLYLHGGGYYFCSPRSHRSLVFPLAVRAGARAFSLDYRLAPEHPFPAAVDDALAAYRCLLADGIPPDSIVVAGDSAGGGLALALLLALRDAKDALPAAALLFSPWTDLAATGKTLVTNDGADPMFRGAAIERATRLYLAGADPRHPYASPLYGNFTGLPPLMIQAGSTEVLLDDARRVAERARAAGCVVEFEVWAKMPHVWQLFAPFIPEARRALDRAAAFARWHASERYRQRSGERSIAL</sequence>
<dbReference type="Gene3D" id="3.40.50.1820">
    <property type="entry name" value="alpha/beta hydrolase"/>
    <property type="match status" value="1"/>
</dbReference>
<protein>
    <submittedName>
        <fullName evidence="5">Alpha/beta hydrolase</fullName>
    </submittedName>
</protein>
<dbReference type="PROSITE" id="PS01174">
    <property type="entry name" value="LIPASE_GDXG_SER"/>
    <property type="match status" value="1"/>
</dbReference>
<dbReference type="InterPro" id="IPR013094">
    <property type="entry name" value="AB_hydrolase_3"/>
</dbReference>
<evidence type="ECO:0000313" key="6">
    <source>
        <dbReference type="Proteomes" id="UP000235777"/>
    </source>
</evidence>
<dbReference type="Pfam" id="PF07859">
    <property type="entry name" value="Abhydrolase_3"/>
    <property type="match status" value="1"/>
</dbReference>
<evidence type="ECO:0000259" key="4">
    <source>
        <dbReference type="Pfam" id="PF07859"/>
    </source>
</evidence>
<dbReference type="PROSITE" id="PS01173">
    <property type="entry name" value="LIPASE_GDXG_HIS"/>
    <property type="match status" value="1"/>
</dbReference>
<feature type="active site" evidence="3">
    <location>
        <position position="172"/>
    </location>
</feature>
<dbReference type="InterPro" id="IPR033140">
    <property type="entry name" value="Lipase_GDXG_put_SER_AS"/>
</dbReference>
<dbReference type="RefSeq" id="WP_018443684.1">
    <property type="nucleotide sequence ID" value="NZ_KB890217.1"/>
</dbReference>
<dbReference type="EMBL" id="PNYC01000007">
    <property type="protein sequence ID" value="PMS36388.1"/>
    <property type="molecule type" value="Genomic_DNA"/>
</dbReference>
<dbReference type="OrthoDB" id="9794445at2"/>
<dbReference type="Proteomes" id="UP000235777">
    <property type="component" value="Unassembled WGS sequence"/>
</dbReference>